<reference evidence="2" key="1">
    <citation type="submission" date="2021-02" db="EMBL/GenBank/DDBJ databases">
        <title>First Annotated Genome of the Yellow-green Alga Tribonema minus.</title>
        <authorList>
            <person name="Mahan K.M."/>
        </authorList>
    </citation>
    <scope>NUCLEOTIDE SEQUENCE</scope>
    <source>
        <strain evidence="2">UTEX B ZZ1240</strain>
    </source>
</reference>
<feature type="compositionally biased region" description="Low complexity" evidence="1">
    <location>
        <begin position="190"/>
        <end position="199"/>
    </location>
</feature>
<keyword evidence="3" id="KW-1185">Reference proteome</keyword>
<feature type="region of interest" description="Disordered" evidence="1">
    <location>
        <begin position="168"/>
        <end position="203"/>
    </location>
</feature>
<gene>
    <name evidence="2" type="ORF">JKP88DRAFT_255818</name>
</gene>
<evidence type="ECO:0000256" key="1">
    <source>
        <dbReference type="SAM" id="MobiDB-lite"/>
    </source>
</evidence>
<proteinExistence type="predicted"/>
<protein>
    <submittedName>
        <fullName evidence="2">Uncharacterized protein</fullName>
    </submittedName>
</protein>
<evidence type="ECO:0000313" key="3">
    <source>
        <dbReference type="Proteomes" id="UP000664859"/>
    </source>
</evidence>
<dbReference type="AlphaFoldDB" id="A0A835YZ76"/>
<organism evidence="2 3">
    <name type="scientific">Tribonema minus</name>
    <dbReference type="NCBI Taxonomy" id="303371"/>
    <lineage>
        <taxon>Eukaryota</taxon>
        <taxon>Sar</taxon>
        <taxon>Stramenopiles</taxon>
        <taxon>Ochrophyta</taxon>
        <taxon>PX clade</taxon>
        <taxon>Xanthophyceae</taxon>
        <taxon>Tribonematales</taxon>
        <taxon>Tribonemataceae</taxon>
        <taxon>Tribonema</taxon>
    </lineage>
</organism>
<dbReference type="Proteomes" id="UP000664859">
    <property type="component" value="Unassembled WGS sequence"/>
</dbReference>
<comment type="caution">
    <text evidence="2">The sequence shown here is derived from an EMBL/GenBank/DDBJ whole genome shotgun (WGS) entry which is preliminary data.</text>
</comment>
<accession>A0A835YZ76</accession>
<dbReference type="EMBL" id="JAFCMP010000210">
    <property type="protein sequence ID" value="KAG5183448.1"/>
    <property type="molecule type" value="Genomic_DNA"/>
</dbReference>
<name>A0A835YZ76_9STRA</name>
<evidence type="ECO:0000313" key="2">
    <source>
        <dbReference type="EMBL" id="KAG5183448.1"/>
    </source>
</evidence>
<sequence length="254" mass="28373">MQDDADGDLFYEALRVTVMLHELHHIINYGGFVSCKIDEAAAKLADVFETMPPDLPLRERVHRIADCMMAPARSIPLERVSAAESEGSEDSSSSVEIGNGVALGIKSVIVANKAMYCASTPAAASTKLTQHHTYKTAYLGHASQTSRQMHNTRRALAKPAEHCRAQRKRFAQQRHDHHELQNSKFSPGPRTSTARMSTATHRRTRARTNLLKRVDSVAILNSDTRLRLFLRRLEVIIMMKLMVSLGASMLLRTQ</sequence>